<dbReference type="EMBL" id="JAVCWF010000001">
    <property type="protein sequence ID" value="MDQ7937944.1"/>
    <property type="molecule type" value="Genomic_DNA"/>
</dbReference>
<evidence type="ECO:0000313" key="3">
    <source>
        <dbReference type="Proteomes" id="UP001227831"/>
    </source>
</evidence>
<dbReference type="InterPro" id="IPR046008">
    <property type="entry name" value="DUF5964"/>
</dbReference>
<gene>
    <name evidence="2" type="ORF">RA086_10020</name>
</gene>
<feature type="transmembrane region" description="Helical" evidence="1">
    <location>
        <begin position="37"/>
        <end position="60"/>
    </location>
</feature>
<accession>A0ABU1AAG7</accession>
<name>A0ABU1AAG7_9LACO</name>
<organism evidence="2 3">
    <name type="scientific">Lactiplantibacillus brownii</name>
    <dbReference type="NCBI Taxonomy" id="3069269"/>
    <lineage>
        <taxon>Bacteria</taxon>
        <taxon>Bacillati</taxon>
        <taxon>Bacillota</taxon>
        <taxon>Bacilli</taxon>
        <taxon>Lactobacillales</taxon>
        <taxon>Lactobacillaceae</taxon>
        <taxon>Lactiplantibacillus</taxon>
    </lineage>
</organism>
<feature type="transmembrane region" description="Helical" evidence="1">
    <location>
        <begin position="72"/>
        <end position="92"/>
    </location>
</feature>
<evidence type="ECO:0000313" key="2">
    <source>
        <dbReference type="EMBL" id="MDQ7937944.1"/>
    </source>
</evidence>
<dbReference type="Proteomes" id="UP001227831">
    <property type="component" value="Unassembled WGS sequence"/>
</dbReference>
<proteinExistence type="predicted"/>
<reference evidence="2 3" key="1">
    <citation type="journal article" date="2023" name="Int. J. Syst. Evol. Microbiol.">
        <title>Lactiplantibacillus brownii sp. nov., a novel psychrotolerant species isolated from sauerkraut.</title>
        <authorList>
            <person name="Heng Y.C."/>
            <person name="Silvaraju S."/>
            <person name="Lee J.K.Y."/>
            <person name="Kittelmann S."/>
        </authorList>
    </citation>
    <scope>NUCLEOTIDE SEQUENCE [LARGE SCALE GENOMIC DNA]</scope>
    <source>
        <strain evidence="2 3">WILCCON 0030</strain>
    </source>
</reference>
<sequence length="95" mass="10531">MRKGLILISPTWFLVGTLVYGIHLKTMNSVAGTSWVAFSLVGLGGYAFLLFFIGGLAKAAHSEKHFTQREKWFYGYLGGLLMVIVISCIYLMGHN</sequence>
<keyword evidence="1" id="KW-1133">Transmembrane helix</keyword>
<comment type="caution">
    <text evidence="2">The sequence shown here is derived from an EMBL/GenBank/DDBJ whole genome shotgun (WGS) entry which is preliminary data.</text>
</comment>
<keyword evidence="1" id="KW-0812">Transmembrane</keyword>
<evidence type="ECO:0000256" key="1">
    <source>
        <dbReference type="SAM" id="Phobius"/>
    </source>
</evidence>
<dbReference type="RefSeq" id="WP_308703656.1">
    <property type="nucleotide sequence ID" value="NZ_AP027463.1"/>
</dbReference>
<dbReference type="Pfam" id="PF19389">
    <property type="entry name" value="DUF5964"/>
    <property type="match status" value="1"/>
</dbReference>
<protein>
    <submittedName>
        <fullName evidence="2">LasU family protein</fullName>
    </submittedName>
</protein>
<keyword evidence="1" id="KW-0472">Membrane</keyword>
<keyword evidence="3" id="KW-1185">Reference proteome</keyword>